<accession>A0ABU6R2K2</accession>
<name>A0ABU6R2K2_9FABA</name>
<proteinExistence type="predicted"/>
<comment type="caution">
    <text evidence="2">The sequence shown here is derived from an EMBL/GenBank/DDBJ whole genome shotgun (WGS) entry which is preliminary data.</text>
</comment>
<evidence type="ECO:0000313" key="3">
    <source>
        <dbReference type="Proteomes" id="UP001341840"/>
    </source>
</evidence>
<feature type="compositionally biased region" description="Low complexity" evidence="1">
    <location>
        <begin position="53"/>
        <end position="72"/>
    </location>
</feature>
<reference evidence="2 3" key="1">
    <citation type="journal article" date="2023" name="Plants (Basel)">
        <title>Bridging the Gap: Combining Genomics and Transcriptomics Approaches to Understand Stylosanthes scabra, an Orphan Legume from the Brazilian Caatinga.</title>
        <authorList>
            <person name="Ferreira-Neto J.R.C."/>
            <person name="da Silva M.D."/>
            <person name="Binneck E."/>
            <person name="de Melo N.F."/>
            <person name="da Silva R.H."/>
            <person name="de Melo A.L.T.M."/>
            <person name="Pandolfi V."/>
            <person name="Bustamante F.O."/>
            <person name="Brasileiro-Vidal A.C."/>
            <person name="Benko-Iseppon A.M."/>
        </authorList>
    </citation>
    <scope>NUCLEOTIDE SEQUENCE [LARGE SCALE GENOMIC DNA]</scope>
    <source>
        <tissue evidence="2">Leaves</tissue>
    </source>
</reference>
<dbReference type="Proteomes" id="UP001341840">
    <property type="component" value="Unassembled WGS sequence"/>
</dbReference>
<dbReference type="PANTHER" id="PTHR31903:SF6">
    <property type="entry name" value="F12F1.11-RELATED"/>
    <property type="match status" value="1"/>
</dbReference>
<feature type="compositionally biased region" description="Low complexity" evidence="1">
    <location>
        <begin position="157"/>
        <end position="176"/>
    </location>
</feature>
<keyword evidence="3" id="KW-1185">Reference proteome</keyword>
<feature type="region of interest" description="Disordered" evidence="1">
    <location>
        <begin position="121"/>
        <end position="176"/>
    </location>
</feature>
<protein>
    <submittedName>
        <fullName evidence="2">Uncharacterized protein</fullName>
    </submittedName>
</protein>
<sequence length="219" mass="24311">MKKLYRKGTVHPSPPIISDQLSFLPATILTLTAALTPEDREVLAYLISCSSSSNNPRRTTTTTTATSRSSSASGGGDHAPVFSCNCFRCYMSYWVRWDSSPNRQLIHEIIDAFEEWLAQKGGKKHNNNNGGRKEKRNKRGSNNNKMQQTGELLLNRTESVASSESTESSSTELESAVVVVENSSNDSEDGEIRVEEDEKGSVRRFVSFIGERIWGAWGQ</sequence>
<dbReference type="PANTHER" id="PTHR31903">
    <property type="entry name" value="F12F1.11-RELATED"/>
    <property type="match status" value="1"/>
</dbReference>
<evidence type="ECO:0000256" key="1">
    <source>
        <dbReference type="SAM" id="MobiDB-lite"/>
    </source>
</evidence>
<gene>
    <name evidence="2" type="ORF">PIB30_004219</name>
</gene>
<feature type="region of interest" description="Disordered" evidence="1">
    <location>
        <begin position="53"/>
        <end position="76"/>
    </location>
</feature>
<dbReference type="EMBL" id="JASCZI010030216">
    <property type="protein sequence ID" value="MED6118615.1"/>
    <property type="molecule type" value="Genomic_DNA"/>
</dbReference>
<organism evidence="2 3">
    <name type="scientific">Stylosanthes scabra</name>
    <dbReference type="NCBI Taxonomy" id="79078"/>
    <lineage>
        <taxon>Eukaryota</taxon>
        <taxon>Viridiplantae</taxon>
        <taxon>Streptophyta</taxon>
        <taxon>Embryophyta</taxon>
        <taxon>Tracheophyta</taxon>
        <taxon>Spermatophyta</taxon>
        <taxon>Magnoliopsida</taxon>
        <taxon>eudicotyledons</taxon>
        <taxon>Gunneridae</taxon>
        <taxon>Pentapetalae</taxon>
        <taxon>rosids</taxon>
        <taxon>fabids</taxon>
        <taxon>Fabales</taxon>
        <taxon>Fabaceae</taxon>
        <taxon>Papilionoideae</taxon>
        <taxon>50 kb inversion clade</taxon>
        <taxon>dalbergioids sensu lato</taxon>
        <taxon>Dalbergieae</taxon>
        <taxon>Pterocarpus clade</taxon>
        <taxon>Stylosanthes</taxon>
    </lineage>
</organism>
<evidence type="ECO:0000313" key="2">
    <source>
        <dbReference type="EMBL" id="MED6118615.1"/>
    </source>
</evidence>